<dbReference type="Pfam" id="PF12725">
    <property type="entry name" value="DUF3810"/>
    <property type="match status" value="1"/>
</dbReference>
<name>A0A9D2CGK9_9FIRM</name>
<keyword evidence="1" id="KW-0472">Membrane</keyword>
<sequence>MELLNARRRMPRPQKFCIFALCTLAVFALGNIPVFAEYVFARGITRWISFLIGRITNFIAVSFYEWTAVLLIVAGVAYAAGVILLLCKKRFARAGRWLYRLVMFGLAVLLAFGVLYAPLYNRGDLFPALGLPQVQVTEENVYAAAEYFVDMLNQTSAKLERDEKGNVVADCSFDELADILNEEYQSLGSSYFAGFEVRPKQVVLSVPMSYLGITGIYFPFYAEANVNVNIPACDLPVTMAHEMAHAKGVSMENEANLIAYVLCIRSGSDYLAYSGLMAAVSNLLNALPDESYSALRDRLSPEVLLEYRNVSEHYRQYSGIIDEISSWFNDLFLKANGIPSGTRNYGETTRGLVSLYLSLAQG</sequence>
<evidence type="ECO:0000313" key="2">
    <source>
        <dbReference type="EMBL" id="HIY78227.1"/>
    </source>
</evidence>
<evidence type="ECO:0000256" key="1">
    <source>
        <dbReference type="SAM" id="Phobius"/>
    </source>
</evidence>
<keyword evidence="1" id="KW-0812">Transmembrane</keyword>
<reference evidence="2" key="1">
    <citation type="journal article" date="2021" name="PeerJ">
        <title>Extensive microbial diversity within the chicken gut microbiome revealed by metagenomics and culture.</title>
        <authorList>
            <person name="Gilroy R."/>
            <person name="Ravi A."/>
            <person name="Getino M."/>
            <person name="Pursley I."/>
            <person name="Horton D.L."/>
            <person name="Alikhan N.F."/>
            <person name="Baker D."/>
            <person name="Gharbi K."/>
            <person name="Hall N."/>
            <person name="Watson M."/>
            <person name="Adriaenssens E.M."/>
            <person name="Foster-Nyarko E."/>
            <person name="Jarju S."/>
            <person name="Secka A."/>
            <person name="Antonio M."/>
            <person name="Oren A."/>
            <person name="Chaudhuri R.R."/>
            <person name="La Ragione R."/>
            <person name="Hildebrand F."/>
            <person name="Pallen M.J."/>
        </authorList>
    </citation>
    <scope>NUCLEOTIDE SEQUENCE</scope>
    <source>
        <strain evidence="2">CHK199-9574</strain>
    </source>
</reference>
<keyword evidence="1" id="KW-1133">Transmembrane helix</keyword>
<dbReference type="Proteomes" id="UP000824135">
    <property type="component" value="Unassembled WGS sequence"/>
</dbReference>
<comment type="caution">
    <text evidence="2">The sequence shown here is derived from an EMBL/GenBank/DDBJ whole genome shotgun (WGS) entry which is preliminary data.</text>
</comment>
<accession>A0A9D2CGK9</accession>
<dbReference type="EMBL" id="DXCO01000031">
    <property type="protein sequence ID" value="HIY78227.1"/>
    <property type="molecule type" value="Genomic_DNA"/>
</dbReference>
<dbReference type="AlphaFoldDB" id="A0A9D2CGK9"/>
<reference evidence="2" key="2">
    <citation type="submission" date="2021-04" db="EMBL/GenBank/DDBJ databases">
        <authorList>
            <person name="Gilroy R."/>
        </authorList>
    </citation>
    <scope>NUCLEOTIDE SEQUENCE</scope>
    <source>
        <strain evidence="2">CHK199-9574</strain>
    </source>
</reference>
<protein>
    <submittedName>
        <fullName evidence="2">DUF3810 domain-containing protein</fullName>
    </submittedName>
</protein>
<gene>
    <name evidence="2" type="ORF">H9728_04205</name>
</gene>
<feature type="transmembrane region" description="Helical" evidence="1">
    <location>
        <begin position="98"/>
        <end position="119"/>
    </location>
</feature>
<feature type="transmembrane region" description="Helical" evidence="1">
    <location>
        <begin position="65"/>
        <end position="86"/>
    </location>
</feature>
<proteinExistence type="predicted"/>
<organism evidence="2 3">
    <name type="scientific">Candidatus Borkfalkia excrementavium</name>
    <dbReference type="NCBI Taxonomy" id="2838505"/>
    <lineage>
        <taxon>Bacteria</taxon>
        <taxon>Bacillati</taxon>
        <taxon>Bacillota</taxon>
        <taxon>Clostridia</taxon>
        <taxon>Christensenellales</taxon>
        <taxon>Christensenellaceae</taxon>
        <taxon>Candidatus Borkfalkia</taxon>
    </lineage>
</organism>
<dbReference type="InterPro" id="IPR024294">
    <property type="entry name" value="DUF3810"/>
</dbReference>
<evidence type="ECO:0000313" key="3">
    <source>
        <dbReference type="Proteomes" id="UP000824135"/>
    </source>
</evidence>